<protein>
    <submittedName>
        <fullName evidence="1">Uncharacterized protein</fullName>
    </submittedName>
</protein>
<reference evidence="1 2" key="1">
    <citation type="submission" date="2020-08" db="EMBL/GenBank/DDBJ databases">
        <title>Sequencing the genomes of 1000 actinobacteria strains.</title>
        <authorList>
            <person name="Klenk H.-P."/>
        </authorList>
    </citation>
    <scope>NUCLEOTIDE SEQUENCE [LARGE SCALE GENOMIC DNA]</scope>
    <source>
        <strain evidence="1 2">DSM 45584</strain>
    </source>
</reference>
<gene>
    <name evidence="1" type="ORF">BJ970_000744</name>
</gene>
<evidence type="ECO:0000313" key="2">
    <source>
        <dbReference type="Proteomes" id="UP000584374"/>
    </source>
</evidence>
<sequence length="62" mass="6721">MAPASALMMAQVRQVPCDYVIPSVPDHRGHPVRLPDHNGIGAGLVAFAVIKITRRKWSAGYP</sequence>
<name>A0A840PZQ0_9PSEU</name>
<proteinExistence type="predicted"/>
<evidence type="ECO:0000313" key="1">
    <source>
        <dbReference type="EMBL" id="MBB5153210.1"/>
    </source>
</evidence>
<dbReference type="AlphaFoldDB" id="A0A840PZQ0"/>
<keyword evidence="2" id="KW-1185">Reference proteome</keyword>
<dbReference type="RefSeq" id="WP_184723709.1">
    <property type="nucleotide sequence ID" value="NZ_JACHIW010000001.1"/>
</dbReference>
<organism evidence="1 2">
    <name type="scientific">Saccharopolyspora phatthalungensis</name>
    <dbReference type="NCBI Taxonomy" id="664693"/>
    <lineage>
        <taxon>Bacteria</taxon>
        <taxon>Bacillati</taxon>
        <taxon>Actinomycetota</taxon>
        <taxon>Actinomycetes</taxon>
        <taxon>Pseudonocardiales</taxon>
        <taxon>Pseudonocardiaceae</taxon>
        <taxon>Saccharopolyspora</taxon>
    </lineage>
</organism>
<dbReference type="Proteomes" id="UP000584374">
    <property type="component" value="Unassembled WGS sequence"/>
</dbReference>
<comment type="caution">
    <text evidence="1">The sequence shown here is derived from an EMBL/GenBank/DDBJ whole genome shotgun (WGS) entry which is preliminary data.</text>
</comment>
<accession>A0A840PZQ0</accession>
<dbReference type="EMBL" id="JACHIW010000001">
    <property type="protein sequence ID" value="MBB5153210.1"/>
    <property type="molecule type" value="Genomic_DNA"/>
</dbReference>